<evidence type="ECO:0000313" key="1">
    <source>
        <dbReference type="EMBL" id="GIQ71374.1"/>
    </source>
</evidence>
<proteinExistence type="predicted"/>
<evidence type="ECO:0000313" key="2">
    <source>
        <dbReference type="Proteomes" id="UP000677918"/>
    </source>
</evidence>
<dbReference type="InterPro" id="IPR047764">
    <property type="entry name" value="CmpA"/>
</dbReference>
<comment type="caution">
    <text evidence="1">The sequence shown here is derived from an EMBL/GenBank/DDBJ whole genome shotgun (WGS) entry which is preliminary data.</text>
</comment>
<dbReference type="Proteomes" id="UP000677918">
    <property type="component" value="Unassembled WGS sequence"/>
</dbReference>
<sequence>MELSTYTPPTIRQLERGYDPMPKWLYNQLMRAYQSKDRRQIRLLNDCWYFYRTRHVEAGEESEESEPHTRRQ</sequence>
<dbReference type="Pfam" id="PF26301">
    <property type="entry name" value="spore_CmpA"/>
    <property type="match status" value="1"/>
</dbReference>
<protein>
    <recommendedName>
        <fullName evidence="3">Cortex morphogenetic protein CmpA</fullName>
    </recommendedName>
</protein>
<reference evidence="1" key="1">
    <citation type="submission" date="2021-04" db="EMBL/GenBank/DDBJ databases">
        <title>Draft genome sequence of Xylanibacillus composti strain K13.</title>
        <authorList>
            <person name="Uke A."/>
            <person name="Chhe C."/>
            <person name="Baramee S."/>
            <person name="Kosugi A."/>
        </authorList>
    </citation>
    <scope>NUCLEOTIDE SEQUENCE</scope>
    <source>
        <strain evidence="1">K13</strain>
    </source>
</reference>
<evidence type="ECO:0008006" key="3">
    <source>
        <dbReference type="Google" id="ProtNLM"/>
    </source>
</evidence>
<organism evidence="1 2">
    <name type="scientific">Xylanibacillus composti</name>
    <dbReference type="NCBI Taxonomy" id="1572762"/>
    <lineage>
        <taxon>Bacteria</taxon>
        <taxon>Bacillati</taxon>
        <taxon>Bacillota</taxon>
        <taxon>Bacilli</taxon>
        <taxon>Bacillales</taxon>
        <taxon>Paenibacillaceae</taxon>
        <taxon>Xylanibacillus</taxon>
    </lineage>
</organism>
<dbReference type="NCBIfam" id="NF033225">
    <property type="entry name" value="spore_CmpA"/>
    <property type="match status" value="1"/>
</dbReference>
<gene>
    <name evidence="1" type="ORF">XYCOK13_41980</name>
</gene>
<keyword evidence="2" id="KW-1185">Reference proteome</keyword>
<name>A0A8J4M3Z8_9BACL</name>
<dbReference type="AlphaFoldDB" id="A0A8J4M3Z8"/>
<accession>A0A8J4M3Z8</accession>
<dbReference type="EMBL" id="BOVK01000083">
    <property type="protein sequence ID" value="GIQ71374.1"/>
    <property type="molecule type" value="Genomic_DNA"/>
</dbReference>